<evidence type="ECO:0000313" key="4">
    <source>
        <dbReference type="Proteomes" id="UP001465976"/>
    </source>
</evidence>
<feature type="compositionally biased region" description="Basic and acidic residues" evidence="2">
    <location>
        <begin position="7"/>
        <end position="24"/>
    </location>
</feature>
<proteinExistence type="predicted"/>
<evidence type="ECO:0000256" key="1">
    <source>
        <dbReference type="SAM" id="Coils"/>
    </source>
</evidence>
<reference evidence="3 4" key="1">
    <citation type="submission" date="2024-02" db="EMBL/GenBank/DDBJ databases">
        <title>A draft genome for the cacao thread blight pathogen Marasmius crinis-equi.</title>
        <authorList>
            <person name="Cohen S.P."/>
            <person name="Baruah I.K."/>
            <person name="Amoako-Attah I."/>
            <person name="Bukari Y."/>
            <person name="Meinhardt L.W."/>
            <person name="Bailey B.A."/>
        </authorList>
    </citation>
    <scope>NUCLEOTIDE SEQUENCE [LARGE SCALE GENOMIC DNA]</scope>
    <source>
        <strain evidence="3 4">GH-76</strain>
    </source>
</reference>
<feature type="coiled-coil region" evidence="1">
    <location>
        <begin position="58"/>
        <end position="85"/>
    </location>
</feature>
<feature type="region of interest" description="Disordered" evidence="2">
    <location>
        <begin position="346"/>
        <end position="385"/>
    </location>
</feature>
<evidence type="ECO:0000256" key="2">
    <source>
        <dbReference type="SAM" id="MobiDB-lite"/>
    </source>
</evidence>
<feature type="region of interest" description="Disordered" evidence="2">
    <location>
        <begin position="262"/>
        <end position="289"/>
    </location>
</feature>
<keyword evidence="1" id="KW-0175">Coiled coil</keyword>
<feature type="compositionally biased region" description="Acidic residues" evidence="2">
    <location>
        <begin position="126"/>
        <end position="135"/>
    </location>
</feature>
<feature type="region of interest" description="Disordered" evidence="2">
    <location>
        <begin position="118"/>
        <end position="147"/>
    </location>
</feature>
<dbReference type="Proteomes" id="UP001465976">
    <property type="component" value="Unassembled WGS sequence"/>
</dbReference>
<evidence type="ECO:0000313" key="3">
    <source>
        <dbReference type="EMBL" id="KAL0576026.1"/>
    </source>
</evidence>
<gene>
    <name evidence="3" type="ORF">V5O48_005955</name>
</gene>
<dbReference type="EMBL" id="JBAHYK010000253">
    <property type="protein sequence ID" value="KAL0576026.1"/>
    <property type="molecule type" value="Genomic_DNA"/>
</dbReference>
<organism evidence="3 4">
    <name type="scientific">Marasmius crinis-equi</name>
    <dbReference type="NCBI Taxonomy" id="585013"/>
    <lineage>
        <taxon>Eukaryota</taxon>
        <taxon>Fungi</taxon>
        <taxon>Dikarya</taxon>
        <taxon>Basidiomycota</taxon>
        <taxon>Agaricomycotina</taxon>
        <taxon>Agaricomycetes</taxon>
        <taxon>Agaricomycetidae</taxon>
        <taxon>Agaricales</taxon>
        <taxon>Marasmiineae</taxon>
        <taxon>Marasmiaceae</taxon>
        <taxon>Marasmius</taxon>
    </lineage>
</organism>
<name>A0ABR3FKW2_9AGAR</name>
<comment type="caution">
    <text evidence="3">The sequence shown here is derived from an EMBL/GenBank/DDBJ whole genome shotgun (WGS) entry which is preliminary data.</text>
</comment>
<accession>A0ABR3FKW2</accession>
<feature type="region of interest" description="Disordered" evidence="2">
    <location>
        <begin position="1"/>
        <end position="25"/>
    </location>
</feature>
<protein>
    <submittedName>
        <fullName evidence="3">Uncharacterized protein</fullName>
    </submittedName>
</protein>
<sequence>MAAKPVGVRENRPSTLGRKLEGDVKSPQSDQLHLRFIHHVTRIRRAFFMSAPPKEPSKAQVIAELNQAHEKINNLRAQTTVMSEEIAHLKTVQARERQETTDKFAAICARIEELERVVDSESEKTEGEDEVDEAAGNELQSEEAKSSNPLKTAVRVCMYTMMGVPNPCKILPEYPLENEDWPLNAITNERLLRFKWDVSWKDEVNWAELQKATKYIKEKGAIHIPAAKGALDTISEHDLQERVKSWYGELVKKVKTGRKIAAAGSSEQDDGPKKLSASLLQSRQKSKHKIRERKYNNLPVNHELRDPKYRHALAYTLMSEDEDGPEGEFVARKPIWRSDVLHQFYTKLDEQPDPTPSSRKTAPRTRGEPIDRNPKTAVKLDLRIR</sequence>
<feature type="compositionally biased region" description="Basic and acidic residues" evidence="2">
    <location>
        <begin position="365"/>
        <end position="385"/>
    </location>
</feature>
<keyword evidence="4" id="KW-1185">Reference proteome</keyword>